<dbReference type="Proteomes" id="UP001058330">
    <property type="component" value="Chromosome"/>
</dbReference>
<evidence type="ECO:0000313" key="1">
    <source>
        <dbReference type="EMBL" id="UVE49666.1"/>
    </source>
</evidence>
<evidence type="ECO:0000313" key="2">
    <source>
        <dbReference type="Proteomes" id="UP001058330"/>
    </source>
</evidence>
<dbReference type="EMBL" id="CP078063">
    <property type="protein sequence ID" value="UVE49666.1"/>
    <property type="molecule type" value="Genomic_DNA"/>
</dbReference>
<proteinExistence type="predicted"/>
<dbReference type="RefSeq" id="WP_258302092.1">
    <property type="nucleotide sequence ID" value="NZ_CP078063.1"/>
</dbReference>
<gene>
    <name evidence="1" type="ORF">KU306_12200</name>
</gene>
<organism evidence="1 2">
    <name type="scientific">Haloferax larsenii</name>
    <dbReference type="NCBI Taxonomy" id="302484"/>
    <lineage>
        <taxon>Archaea</taxon>
        <taxon>Methanobacteriati</taxon>
        <taxon>Methanobacteriota</taxon>
        <taxon>Stenosarchaea group</taxon>
        <taxon>Halobacteria</taxon>
        <taxon>Halobacteriales</taxon>
        <taxon>Haloferacaceae</taxon>
        <taxon>Haloferax</taxon>
    </lineage>
</organism>
<protein>
    <submittedName>
        <fullName evidence="1">Uncharacterized protein</fullName>
    </submittedName>
</protein>
<reference evidence="1" key="1">
    <citation type="submission" date="2021-07" db="EMBL/GenBank/DDBJ databases">
        <title>Studies on halocins as antimicrobial molecules from haloarchaea.</title>
        <authorList>
            <person name="Kumar S."/>
            <person name="Khare S.K."/>
        </authorList>
    </citation>
    <scope>NUCLEOTIDE SEQUENCE</scope>
    <source>
        <strain evidence="1">NCIM 5678</strain>
    </source>
</reference>
<accession>A0ABY5RBD5</accession>
<name>A0ABY5RBD5_HALLR</name>
<sequence length="308" mass="37137">MAIHYLISEEARERMNNEFWRGYDADHWFYKIKTYDTLLENHEEFMEEMGDEEFQEKSADSFHQAIESEIVFNFYHMTESLFMLISVCNSILPWVEMKHIRVGEIADFMRDVVMEKEWEDDDIKQIFYPGMREPEEHEGTIEQSIEFIKEYLARMSDWYLDNDIYNEYKHGMRLSTSGGRIQMAPEKEFMGETGPVMFQREGTTHVYLEEEEVGREDSEVYHTLHRVMSGFDYELFLQFCYINYLLIDQIVNIRRKQLQGRSDTDEEERIEVNSFHDMDIDEVFDYSAEKEWEFKVSYPVDDSMVTIE</sequence>
<keyword evidence="2" id="KW-1185">Reference proteome</keyword>
<dbReference type="GeneID" id="74529680"/>